<evidence type="ECO:0000313" key="3">
    <source>
        <dbReference type="Proteomes" id="UP000313359"/>
    </source>
</evidence>
<reference evidence="2" key="1">
    <citation type="journal article" date="2018" name="Genome Biol. Evol.">
        <title>Genomics and development of Lentinus tigrinus, a white-rot wood-decaying mushroom with dimorphic fruiting bodies.</title>
        <authorList>
            <person name="Wu B."/>
            <person name="Xu Z."/>
            <person name="Knudson A."/>
            <person name="Carlson A."/>
            <person name="Chen N."/>
            <person name="Kovaka S."/>
            <person name="LaButti K."/>
            <person name="Lipzen A."/>
            <person name="Pennachio C."/>
            <person name="Riley R."/>
            <person name="Schakwitz W."/>
            <person name="Umezawa K."/>
            <person name="Ohm R.A."/>
            <person name="Grigoriev I.V."/>
            <person name="Nagy L.G."/>
            <person name="Gibbons J."/>
            <person name="Hibbett D."/>
        </authorList>
    </citation>
    <scope>NUCLEOTIDE SEQUENCE [LARGE SCALE GENOMIC DNA]</scope>
    <source>
        <strain evidence="2">ALCF2SS1-6</strain>
    </source>
</reference>
<name>A0A5C2RSB1_9APHY</name>
<dbReference type="Proteomes" id="UP000313359">
    <property type="component" value="Unassembled WGS sequence"/>
</dbReference>
<sequence length="56" mass="5803">MQFTRATSPFTLLLVIYFGLAATLGAYGNPLPAADQPGETPAPVTAAPLNIDAGWL</sequence>
<protein>
    <submittedName>
        <fullName evidence="2">Uncharacterized protein</fullName>
    </submittedName>
</protein>
<evidence type="ECO:0000256" key="1">
    <source>
        <dbReference type="SAM" id="MobiDB-lite"/>
    </source>
</evidence>
<dbReference type="EMBL" id="ML122304">
    <property type="protein sequence ID" value="RPD54578.1"/>
    <property type="molecule type" value="Genomic_DNA"/>
</dbReference>
<feature type="region of interest" description="Disordered" evidence="1">
    <location>
        <begin position="32"/>
        <end position="56"/>
    </location>
</feature>
<evidence type="ECO:0000313" key="2">
    <source>
        <dbReference type="EMBL" id="RPD54578.1"/>
    </source>
</evidence>
<proteinExistence type="predicted"/>
<keyword evidence="3" id="KW-1185">Reference proteome</keyword>
<accession>A0A5C2RSB1</accession>
<organism evidence="2 3">
    <name type="scientific">Lentinus tigrinus ALCF2SS1-6</name>
    <dbReference type="NCBI Taxonomy" id="1328759"/>
    <lineage>
        <taxon>Eukaryota</taxon>
        <taxon>Fungi</taxon>
        <taxon>Dikarya</taxon>
        <taxon>Basidiomycota</taxon>
        <taxon>Agaricomycotina</taxon>
        <taxon>Agaricomycetes</taxon>
        <taxon>Polyporales</taxon>
        <taxon>Polyporaceae</taxon>
        <taxon>Lentinus</taxon>
    </lineage>
</organism>
<dbReference type="AlphaFoldDB" id="A0A5C2RSB1"/>
<gene>
    <name evidence="2" type="ORF">L227DRAFT_616075</name>
</gene>